<keyword evidence="5 7" id="KW-0783">Tetrahydrobiopterin biosynthesis</keyword>
<feature type="binding site" evidence="9">
    <location>
        <position position="30"/>
    </location>
    <ligand>
        <name>Zn(2+)</name>
        <dbReference type="ChEBI" id="CHEBI:29105"/>
    </ligand>
</feature>
<dbReference type="InterPro" id="IPR038418">
    <property type="entry name" value="6-PTP_synth/QueD_sf"/>
</dbReference>
<keyword evidence="4 7" id="KW-0862">Zinc</keyword>
<keyword evidence="6 7" id="KW-0456">Lyase</keyword>
<feature type="binding site" evidence="9">
    <location>
        <position position="28"/>
    </location>
    <ligand>
        <name>Zn(2+)</name>
        <dbReference type="ChEBI" id="CHEBI:29105"/>
    </ligand>
</feature>
<name>A0A7S0BQT8_9RHOD</name>
<dbReference type="EC" id="4.2.3.12" evidence="7"/>
<comment type="pathway">
    <text evidence="1 7">Cofactor biosynthesis; tetrahydrobiopterin biosynthesis; tetrahydrobiopterin from 7,8-dihydroneopterin triphosphate: step 1/3.</text>
</comment>
<evidence type="ECO:0000256" key="1">
    <source>
        <dbReference type="ARBA" id="ARBA00005126"/>
    </source>
</evidence>
<dbReference type="PANTHER" id="PTHR12589">
    <property type="entry name" value="PYRUVOYL TETRAHYDROBIOPTERIN SYNTHASE"/>
    <property type="match status" value="1"/>
</dbReference>
<evidence type="ECO:0000256" key="2">
    <source>
        <dbReference type="ARBA" id="ARBA00009164"/>
    </source>
</evidence>
<evidence type="ECO:0000256" key="7">
    <source>
        <dbReference type="PIRNR" id="PIRNR006113"/>
    </source>
</evidence>
<evidence type="ECO:0000256" key="3">
    <source>
        <dbReference type="ARBA" id="ARBA00022723"/>
    </source>
</evidence>
<evidence type="ECO:0000256" key="9">
    <source>
        <dbReference type="PIRSR" id="PIRSR006113-2"/>
    </source>
</evidence>
<sequence length="123" mass="14003">MRYLLEKSFAFEAMHVLVGHDGKCARPHGHSYKLTVGVSLDRIHANGPKKNMAMDFGDISVKVKPMIERYFDHRNLNETLGTDSPTAEYIAEWIFDYLAKYIPGLETIRINETATSSVTIRRS</sequence>
<comment type="similarity">
    <text evidence="2 7">Belongs to the PTPS family.</text>
</comment>
<dbReference type="Pfam" id="PF01242">
    <property type="entry name" value="PTPS"/>
    <property type="match status" value="1"/>
</dbReference>
<evidence type="ECO:0000256" key="8">
    <source>
        <dbReference type="PIRSR" id="PIRSR006113-1"/>
    </source>
</evidence>
<feature type="active site" description="Proton acceptor" evidence="8">
    <location>
        <position position="24"/>
    </location>
</feature>
<dbReference type="EMBL" id="HBEK01018215">
    <property type="protein sequence ID" value="CAD8399961.1"/>
    <property type="molecule type" value="Transcribed_RNA"/>
</dbReference>
<dbReference type="PANTHER" id="PTHR12589:SF7">
    <property type="entry name" value="6-PYRUVOYL TETRAHYDROBIOPTERIN SYNTHASE"/>
    <property type="match status" value="1"/>
</dbReference>
<dbReference type="PIRSF" id="PIRSF006113">
    <property type="entry name" value="PTP_synth"/>
    <property type="match status" value="1"/>
</dbReference>
<dbReference type="UniPathway" id="UPA00849">
    <property type="reaction ID" value="UER00819"/>
</dbReference>
<keyword evidence="3 7" id="KW-0479">Metal-binding</keyword>
<feature type="active site" description="Charge relay system" evidence="8">
    <location>
        <position position="73"/>
    </location>
</feature>
<proteinExistence type="inferred from homology"/>
<evidence type="ECO:0000256" key="5">
    <source>
        <dbReference type="ARBA" id="ARBA00023007"/>
    </source>
</evidence>
<feature type="active site" description="Charge relay system" evidence="8">
    <location>
        <position position="112"/>
    </location>
</feature>
<dbReference type="Gene3D" id="3.30.479.10">
    <property type="entry name" value="6-pyruvoyl tetrahydropterin synthase/QueD"/>
    <property type="match status" value="1"/>
</dbReference>
<dbReference type="GO" id="GO:0006729">
    <property type="term" value="P:tetrahydrobiopterin biosynthetic process"/>
    <property type="evidence" value="ECO:0007669"/>
    <property type="project" value="UniProtKB-UniPathway"/>
</dbReference>
<comment type="catalytic activity">
    <reaction evidence="7">
        <text>7,8-dihydroneopterin 3'-triphosphate = 6-pyruvoyl-5,6,7,8-tetrahydropterin + triphosphate + H(+)</text>
        <dbReference type="Rhea" id="RHEA:22048"/>
        <dbReference type="ChEBI" id="CHEBI:15378"/>
        <dbReference type="ChEBI" id="CHEBI:18036"/>
        <dbReference type="ChEBI" id="CHEBI:58462"/>
        <dbReference type="ChEBI" id="CHEBI:136564"/>
        <dbReference type="EC" id="4.2.3.12"/>
    </reaction>
</comment>
<feature type="binding site" evidence="9">
    <location>
        <position position="15"/>
    </location>
    <ligand>
        <name>Zn(2+)</name>
        <dbReference type="ChEBI" id="CHEBI:29105"/>
    </ligand>
</feature>
<gene>
    <name evidence="10" type="ORF">RMAR0315_LOCUS9954</name>
</gene>
<evidence type="ECO:0000256" key="4">
    <source>
        <dbReference type="ARBA" id="ARBA00022833"/>
    </source>
</evidence>
<dbReference type="GO" id="GO:0003874">
    <property type="term" value="F:6-pyruvoyltetrahydropterin synthase activity"/>
    <property type="evidence" value="ECO:0007669"/>
    <property type="project" value="UniProtKB-EC"/>
</dbReference>
<protein>
    <recommendedName>
        <fullName evidence="7">6-pyruvoyl tetrahydrobiopterin synthase</fullName>
        <shortName evidence="7">PTP synthase</shortName>
        <shortName evidence="7">PTPS</shortName>
        <ecNumber evidence="7">4.2.3.12</ecNumber>
    </recommendedName>
</protein>
<reference evidence="10" key="1">
    <citation type="submission" date="2021-01" db="EMBL/GenBank/DDBJ databases">
        <authorList>
            <person name="Corre E."/>
            <person name="Pelletier E."/>
            <person name="Niang G."/>
            <person name="Scheremetjew M."/>
            <person name="Finn R."/>
            <person name="Kale V."/>
            <person name="Holt S."/>
            <person name="Cochrane G."/>
            <person name="Meng A."/>
            <person name="Brown T."/>
            <person name="Cohen L."/>
        </authorList>
    </citation>
    <scope>NUCLEOTIDE SEQUENCE</scope>
    <source>
        <strain evidence="10">UTEX LB 2760</strain>
    </source>
</reference>
<evidence type="ECO:0000313" key="10">
    <source>
        <dbReference type="EMBL" id="CAD8399961.1"/>
    </source>
</evidence>
<organism evidence="10">
    <name type="scientific">Rhodosorus marinus</name>
    <dbReference type="NCBI Taxonomy" id="101924"/>
    <lineage>
        <taxon>Eukaryota</taxon>
        <taxon>Rhodophyta</taxon>
        <taxon>Stylonematophyceae</taxon>
        <taxon>Stylonematales</taxon>
        <taxon>Stylonemataceae</taxon>
        <taxon>Rhodosorus</taxon>
    </lineage>
</organism>
<evidence type="ECO:0000256" key="6">
    <source>
        <dbReference type="ARBA" id="ARBA00023239"/>
    </source>
</evidence>
<dbReference type="SUPFAM" id="SSF55620">
    <property type="entry name" value="Tetrahydrobiopterin biosynthesis enzymes-like"/>
    <property type="match status" value="1"/>
</dbReference>
<dbReference type="GO" id="GO:0046872">
    <property type="term" value="F:metal ion binding"/>
    <property type="evidence" value="ECO:0007669"/>
    <property type="project" value="UniProtKB-KW"/>
</dbReference>
<comment type="cofactor">
    <cofactor evidence="7 9">
        <name>Zn(2+)</name>
        <dbReference type="ChEBI" id="CHEBI:29105"/>
    </cofactor>
    <text evidence="7 9">Binds 1 zinc ion per subunit.</text>
</comment>
<dbReference type="InterPro" id="IPR007115">
    <property type="entry name" value="6-PTP_synth/QueD"/>
</dbReference>
<accession>A0A7S0BQT8</accession>
<dbReference type="AlphaFoldDB" id="A0A7S0BQT8"/>